<comment type="caution">
    <text evidence="16">The sequence shown here is derived from an EMBL/GenBank/DDBJ whole genome shotgun (WGS) entry which is preliminary data.</text>
</comment>
<dbReference type="PANTHER" id="PTHR27004:SF468">
    <property type="entry name" value="OS01G0891601 PROTEIN"/>
    <property type="match status" value="1"/>
</dbReference>
<evidence type="ECO:0000256" key="13">
    <source>
        <dbReference type="ARBA" id="ARBA00023180"/>
    </source>
</evidence>
<evidence type="ECO:0000256" key="12">
    <source>
        <dbReference type="ARBA" id="ARBA00023170"/>
    </source>
</evidence>
<dbReference type="GO" id="GO:0016301">
    <property type="term" value="F:kinase activity"/>
    <property type="evidence" value="ECO:0007669"/>
    <property type="project" value="UniProtKB-KW"/>
</dbReference>
<keyword evidence="6" id="KW-0433">Leucine-rich repeat</keyword>
<keyword evidence="16" id="KW-0418">Kinase</keyword>
<keyword evidence="16" id="KW-0808">Transferase</keyword>
<dbReference type="Gene3D" id="3.80.10.10">
    <property type="entry name" value="Ribonuclease Inhibitor"/>
    <property type="match status" value="1"/>
</dbReference>
<sequence length="202" mass="20888">MSPSRLLLPLLLLLLAPPAAPQPAPGSGAAPQENDLLCLRGASRVISLSLSGFGLQGALPSSLRYCRGATTLDLSGNDGQIPPALCDWLPFLVNLDLSSNKLTGPIPAELANCRFLISLKLAGNQLSGQIPASLERLDRLRSLDLSGNRLDGQIPTPLGANFPNDSFSGNSGLCGRPVSSRCGRGLGGAGLGIVSRKSTRAL</sequence>
<evidence type="ECO:0000256" key="8">
    <source>
        <dbReference type="ARBA" id="ARBA00022729"/>
    </source>
</evidence>
<keyword evidence="10" id="KW-1133">Transmembrane helix</keyword>
<dbReference type="SUPFAM" id="SSF52058">
    <property type="entry name" value="L domain-like"/>
    <property type="match status" value="1"/>
</dbReference>
<keyword evidence="4" id="KW-1003">Cell membrane</keyword>
<dbReference type="AlphaFoldDB" id="A0A3L6Q8X7"/>
<dbReference type="PRINTS" id="PR00019">
    <property type="entry name" value="LEURICHRPT"/>
</dbReference>
<dbReference type="STRING" id="4540.A0A3L6Q8X7"/>
<proteinExistence type="inferred from homology"/>
<evidence type="ECO:0000256" key="7">
    <source>
        <dbReference type="ARBA" id="ARBA00022692"/>
    </source>
</evidence>
<dbReference type="InterPro" id="IPR001611">
    <property type="entry name" value="Leu-rich_rpt"/>
</dbReference>
<evidence type="ECO:0000256" key="3">
    <source>
        <dbReference type="ARBA" id="ARBA00009592"/>
    </source>
</evidence>
<keyword evidence="8 15" id="KW-0732">Signal</keyword>
<name>A0A3L6Q8X7_PANMI</name>
<evidence type="ECO:0000256" key="11">
    <source>
        <dbReference type="ARBA" id="ARBA00023136"/>
    </source>
</evidence>
<dbReference type="GO" id="GO:0005886">
    <property type="term" value="C:plasma membrane"/>
    <property type="evidence" value="ECO:0007669"/>
    <property type="project" value="UniProtKB-SubCell"/>
</dbReference>
<evidence type="ECO:0000256" key="6">
    <source>
        <dbReference type="ARBA" id="ARBA00022614"/>
    </source>
</evidence>
<evidence type="ECO:0000256" key="14">
    <source>
        <dbReference type="ARBA" id="ARBA00037847"/>
    </source>
</evidence>
<evidence type="ECO:0000256" key="2">
    <source>
        <dbReference type="ARBA" id="ARBA00004479"/>
    </source>
</evidence>
<dbReference type="EMBL" id="PQIB02000013">
    <property type="protein sequence ID" value="RLM74066.1"/>
    <property type="molecule type" value="Genomic_DNA"/>
</dbReference>
<reference evidence="17" key="1">
    <citation type="journal article" date="2019" name="Nat. Commun.">
        <title>The genome of broomcorn millet.</title>
        <authorList>
            <person name="Zou C."/>
            <person name="Miki D."/>
            <person name="Li D."/>
            <person name="Tang Q."/>
            <person name="Xiao L."/>
            <person name="Rajput S."/>
            <person name="Deng P."/>
            <person name="Jia W."/>
            <person name="Huang R."/>
            <person name="Zhang M."/>
            <person name="Sun Y."/>
            <person name="Hu J."/>
            <person name="Fu X."/>
            <person name="Schnable P.S."/>
            <person name="Li F."/>
            <person name="Zhang H."/>
            <person name="Feng B."/>
            <person name="Zhu X."/>
            <person name="Liu R."/>
            <person name="Schnable J.C."/>
            <person name="Zhu J.-K."/>
            <person name="Zhang H."/>
        </authorList>
    </citation>
    <scope>NUCLEOTIDE SEQUENCE [LARGE SCALE GENOMIC DNA]</scope>
</reference>
<dbReference type="Pfam" id="PF13855">
    <property type="entry name" value="LRR_8"/>
    <property type="match status" value="1"/>
</dbReference>
<keyword evidence="13" id="KW-0325">Glycoprotein</keyword>
<keyword evidence="7" id="KW-0812">Transmembrane</keyword>
<organism evidence="16 17">
    <name type="scientific">Panicum miliaceum</name>
    <name type="common">Proso millet</name>
    <name type="synonym">Broomcorn millet</name>
    <dbReference type="NCBI Taxonomy" id="4540"/>
    <lineage>
        <taxon>Eukaryota</taxon>
        <taxon>Viridiplantae</taxon>
        <taxon>Streptophyta</taxon>
        <taxon>Embryophyta</taxon>
        <taxon>Tracheophyta</taxon>
        <taxon>Spermatophyta</taxon>
        <taxon>Magnoliopsida</taxon>
        <taxon>Liliopsida</taxon>
        <taxon>Poales</taxon>
        <taxon>Poaceae</taxon>
        <taxon>PACMAD clade</taxon>
        <taxon>Panicoideae</taxon>
        <taxon>Panicodae</taxon>
        <taxon>Paniceae</taxon>
        <taxon>Panicinae</taxon>
        <taxon>Panicum</taxon>
        <taxon>Panicum sect. Panicum</taxon>
    </lineage>
</organism>
<comment type="subcellular location">
    <subcellularLocation>
        <location evidence="1">Cell membrane</location>
    </subcellularLocation>
    <subcellularLocation>
        <location evidence="14">Endomembrane system</location>
        <topology evidence="14">Single-pass membrane protein</topology>
    </subcellularLocation>
    <subcellularLocation>
        <location evidence="2">Membrane</location>
        <topology evidence="2">Single-pass type I membrane protein</topology>
    </subcellularLocation>
</comment>
<dbReference type="PANTHER" id="PTHR27004">
    <property type="entry name" value="RECEPTOR-LIKE PROTEIN 12 ISOFORM X1"/>
    <property type="match status" value="1"/>
</dbReference>
<dbReference type="OrthoDB" id="2151624at2759"/>
<comment type="similarity">
    <text evidence="3">Belongs to the RLP family.</text>
</comment>
<evidence type="ECO:0000256" key="1">
    <source>
        <dbReference type="ARBA" id="ARBA00004236"/>
    </source>
</evidence>
<keyword evidence="17" id="KW-1185">Reference proteome</keyword>
<evidence type="ECO:0000256" key="15">
    <source>
        <dbReference type="SAM" id="SignalP"/>
    </source>
</evidence>
<evidence type="ECO:0000256" key="9">
    <source>
        <dbReference type="ARBA" id="ARBA00022737"/>
    </source>
</evidence>
<protein>
    <submittedName>
        <fullName evidence="16">Inactive receptor kinase</fullName>
    </submittedName>
</protein>
<evidence type="ECO:0000256" key="10">
    <source>
        <dbReference type="ARBA" id="ARBA00022989"/>
    </source>
</evidence>
<keyword evidence="11" id="KW-0472">Membrane</keyword>
<evidence type="ECO:0000313" key="16">
    <source>
        <dbReference type="EMBL" id="RLM74066.1"/>
    </source>
</evidence>
<accession>A0A3L6Q8X7</accession>
<feature type="signal peptide" evidence="15">
    <location>
        <begin position="1"/>
        <end position="21"/>
    </location>
</feature>
<evidence type="ECO:0000256" key="4">
    <source>
        <dbReference type="ARBA" id="ARBA00022475"/>
    </source>
</evidence>
<dbReference type="Proteomes" id="UP000275267">
    <property type="component" value="Unassembled WGS sequence"/>
</dbReference>
<feature type="chain" id="PRO_5018224731" evidence="15">
    <location>
        <begin position="22"/>
        <end position="202"/>
    </location>
</feature>
<gene>
    <name evidence="16" type="ORF">C2845_PM15G12470</name>
</gene>
<evidence type="ECO:0000256" key="5">
    <source>
        <dbReference type="ARBA" id="ARBA00022553"/>
    </source>
</evidence>
<keyword evidence="9" id="KW-0677">Repeat</keyword>
<evidence type="ECO:0000313" key="17">
    <source>
        <dbReference type="Proteomes" id="UP000275267"/>
    </source>
</evidence>
<keyword evidence="12 16" id="KW-0675">Receptor</keyword>
<dbReference type="InterPro" id="IPR032675">
    <property type="entry name" value="LRR_dom_sf"/>
</dbReference>
<dbReference type="FunFam" id="3.80.10.10:FF:000722">
    <property type="entry name" value="Leucine-rich repeat receptor-like protein kinase"/>
    <property type="match status" value="1"/>
</dbReference>
<keyword evidence="5" id="KW-0597">Phosphoprotein</keyword>